<organism evidence="1 2">
    <name type="scientific">Tolypothrix bouteillei VB521301</name>
    <dbReference type="NCBI Taxonomy" id="1479485"/>
    <lineage>
        <taxon>Bacteria</taxon>
        <taxon>Bacillati</taxon>
        <taxon>Cyanobacteriota</taxon>
        <taxon>Cyanophyceae</taxon>
        <taxon>Nostocales</taxon>
        <taxon>Tolypothrichaceae</taxon>
        <taxon>Tolypothrix</taxon>
    </lineage>
</organism>
<dbReference type="EMBL" id="JHEG04000001">
    <property type="protein sequence ID" value="KAF3885230.1"/>
    <property type="molecule type" value="Genomic_DNA"/>
</dbReference>
<accession>A0A8S9SYI0</accession>
<evidence type="ECO:0000313" key="1">
    <source>
        <dbReference type="EMBL" id="KAF3885230.1"/>
    </source>
</evidence>
<reference evidence="1" key="2">
    <citation type="submission" date="2019-11" db="EMBL/GenBank/DDBJ databases">
        <title>Improved Assembly of Tolypothrix boutellei genome.</title>
        <authorList>
            <person name="Sarangi A.N."/>
            <person name="Mukherjee M."/>
            <person name="Ghosh S."/>
            <person name="Singh D."/>
            <person name="Das A."/>
            <person name="Kant S."/>
            <person name="Prusty A."/>
            <person name="Tripathy S."/>
        </authorList>
    </citation>
    <scope>NUCLEOTIDE SEQUENCE</scope>
    <source>
        <strain evidence="1">VB521301</strain>
    </source>
</reference>
<sequence length="194" mass="21828">MNTFSYIIGATVELQQGLIMWIRKIEEYLNLYYQGDKENAKNTTFFHCMAKVEVLDELLISRRDDFRGVKDAQGILQSACIIEVAQINIDDQICTGLAIESLTNAPWNIITQPQPETCSGSATSLIEELVRESQPLEFNGIVKAITIPSARPFYKKIGFIETNGSGEMILTPDAAQEFLTRQQRLREAHHDTGT</sequence>
<dbReference type="OrthoDB" id="509442at2"/>
<keyword evidence="2" id="KW-1185">Reference proteome</keyword>
<dbReference type="Proteomes" id="UP000029738">
    <property type="component" value="Unassembled WGS sequence"/>
</dbReference>
<gene>
    <name evidence="1" type="ORF">DA73_0400006980</name>
</gene>
<dbReference type="AlphaFoldDB" id="A0A8S9SYI0"/>
<dbReference type="RefSeq" id="WP_050046334.1">
    <property type="nucleotide sequence ID" value="NZ_JHEG04000001.1"/>
</dbReference>
<reference evidence="1" key="1">
    <citation type="journal article" date="2015" name="Genome Announc.">
        <title>Draft Genome Sequence of Tolypothrix boutellei Strain VB521301.</title>
        <authorList>
            <person name="Chandrababunaidu M.M."/>
            <person name="Singh D."/>
            <person name="Sen D."/>
            <person name="Bhan S."/>
            <person name="Das S."/>
            <person name="Gupta A."/>
            <person name="Adhikary S.P."/>
            <person name="Tripathy S."/>
        </authorList>
    </citation>
    <scope>NUCLEOTIDE SEQUENCE</scope>
    <source>
        <strain evidence="1">VB521301</strain>
    </source>
</reference>
<protein>
    <submittedName>
        <fullName evidence="1">GNAT family N-acetyltransferase</fullName>
    </submittedName>
</protein>
<comment type="caution">
    <text evidence="1">The sequence shown here is derived from an EMBL/GenBank/DDBJ whole genome shotgun (WGS) entry which is preliminary data.</text>
</comment>
<name>A0A8S9SYI0_9CYAN</name>
<proteinExistence type="predicted"/>
<evidence type="ECO:0000313" key="2">
    <source>
        <dbReference type="Proteomes" id="UP000029738"/>
    </source>
</evidence>